<dbReference type="InterPro" id="IPR003593">
    <property type="entry name" value="AAA+_ATPase"/>
</dbReference>
<dbReference type="SUPFAM" id="SSF52540">
    <property type="entry name" value="P-loop containing nucleoside triphosphate hydrolases"/>
    <property type="match status" value="1"/>
</dbReference>
<dbReference type="SMART" id="SM00382">
    <property type="entry name" value="AAA"/>
    <property type="match status" value="1"/>
</dbReference>
<name>A0A856M878_9CYAN</name>
<dbReference type="GO" id="GO:0005524">
    <property type="term" value="F:ATP binding"/>
    <property type="evidence" value="ECO:0007669"/>
    <property type="project" value="InterPro"/>
</dbReference>
<reference evidence="2 3" key="1">
    <citation type="submission" date="2018-06" db="EMBL/GenBank/DDBJ databases">
        <title>Comparative genomics of Brasilonema spp. strains.</title>
        <authorList>
            <person name="Alvarenga D.O."/>
            <person name="Fiore M.F."/>
            <person name="Varani A.M."/>
        </authorList>
    </citation>
    <scope>NUCLEOTIDE SEQUENCE [LARGE SCALE GENOMIC DNA]</scope>
    <source>
        <strain evidence="2 3">CENA114</strain>
    </source>
</reference>
<accession>A0A856M878</accession>
<sequence>MSKRSIDTSTSFSTIAYESLEDSREIETLEIAVSEENPAKKTITIYKEPYLPDDKLVEAVNLAIALGRPLLLQGEPGCGKTRLAYAVAYALGLPLEVSYIKSTSRAQDLLYTYDAVNRLYDAQLGTEGSRSRDIRNYIHLGSLGRAIARAQYGRRSVVLIDEIDKADLDFPNDLLWELDRLEFRVTEAPEISYTVGDNPALRPIVFVTHNEEKALPTAFLRRCIFHYVEFPETEEDLQQVLATHQISNQELSKKAIKVLLELRKLDLSKRPGLSELLDWVGYLEAVKTPVEELDKLPYLGALLKQESDHQRAMEALVKQESDRQRAIREYPKQ</sequence>
<keyword evidence="3" id="KW-1185">Reference proteome</keyword>
<organism evidence="2 3">
    <name type="scientific">Brasilonema sennae CENA114</name>
    <dbReference type="NCBI Taxonomy" id="415709"/>
    <lineage>
        <taxon>Bacteria</taxon>
        <taxon>Bacillati</taxon>
        <taxon>Cyanobacteriota</taxon>
        <taxon>Cyanophyceae</taxon>
        <taxon>Nostocales</taxon>
        <taxon>Scytonemataceae</taxon>
        <taxon>Brasilonema</taxon>
        <taxon>Bromeliae group (in: Brasilonema)</taxon>
    </lineage>
</organism>
<proteinExistence type="predicted"/>
<evidence type="ECO:0000313" key="3">
    <source>
        <dbReference type="Proteomes" id="UP000503129"/>
    </source>
</evidence>
<dbReference type="KEGG" id="bsen:DP114_05055"/>
<dbReference type="CDD" id="cd00009">
    <property type="entry name" value="AAA"/>
    <property type="match status" value="1"/>
</dbReference>
<dbReference type="RefSeq" id="WP_171975601.1">
    <property type="nucleotide sequence ID" value="NZ_CAWOXK010000001.1"/>
</dbReference>
<dbReference type="GO" id="GO:0016887">
    <property type="term" value="F:ATP hydrolysis activity"/>
    <property type="evidence" value="ECO:0007669"/>
    <property type="project" value="InterPro"/>
</dbReference>
<dbReference type="EMBL" id="CP030118">
    <property type="protein sequence ID" value="QDL07353.1"/>
    <property type="molecule type" value="Genomic_DNA"/>
</dbReference>
<gene>
    <name evidence="2" type="ORF">DP114_05055</name>
</gene>
<dbReference type="Proteomes" id="UP000503129">
    <property type="component" value="Chromosome"/>
</dbReference>
<dbReference type="InterPro" id="IPR011704">
    <property type="entry name" value="ATPase_dyneun-rel_AAA"/>
</dbReference>
<protein>
    <submittedName>
        <fullName evidence="2">MoxR family ATPase</fullName>
    </submittedName>
</protein>
<dbReference type="Gene3D" id="3.40.50.300">
    <property type="entry name" value="P-loop containing nucleotide triphosphate hydrolases"/>
    <property type="match status" value="1"/>
</dbReference>
<dbReference type="AlphaFoldDB" id="A0A856M878"/>
<dbReference type="Pfam" id="PF07728">
    <property type="entry name" value="AAA_5"/>
    <property type="match status" value="1"/>
</dbReference>
<feature type="domain" description="AAA+ ATPase" evidence="1">
    <location>
        <begin position="66"/>
        <end position="230"/>
    </location>
</feature>
<dbReference type="InterPro" id="IPR027417">
    <property type="entry name" value="P-loop_NTPase"/>
</dbReference>
<evidence type="ECO:0000259" key="1">
    <source>
        <dbReference type="SMART" id="SM00382"/>
    </source>
</evidence>
<evidence type="ECO:0000313" key="2">
    <source>
        <dbReference type="EMBL" id="QDL07353.1"/>
    </source>
</evidence>